<evidence type="ECO:0000313" key="2">
    <source>
        <dbReference type="Proteomes" id="UP000183982"/>
    </source>
</evidence>
<dbReference type="STRING" id="1470563.SAMN05444000_102287"/>
<protein>
    <submittedName>
        <fullName evidence="1">Uncharacterized protein</fullName>
    </submittedName>
</protein>
<dbReference type="Proteomes" id="UP000183982">
    <property type="component" value="Unassembled WGS sequence"/>
</dbReference>
<dbReference type="EMBL" id="FQZQ01000002">
    <property type="protein sequence ID" value="SHI70973.1"/>
    <property type="molecule type" value="Genomic_DNA"/>
</dbReference>
<keyword evidence="2" id="KW-1185">Reference proteome</keyword>
<organism evidence="1 2">
    <name type="scientific">Shimia gijangensis</name>
    <dbReference type="NCBI Taxonomy" id="1470563"/>
    <lineage>
        <taxon>Bacteria</taxon>
        <taxon>Pseudomonadati</taxon>
        <taxon>Pseudomonadota</taxon>
        <taxon>Alphaproteobacteria</taxon>
        <taxon>Rhodobacterales</taxon>
        <taxon>Roseobacteraceae</taxon>
    </lineage>
</organism>
<evidence type="ECO:0000313" key="1">
    <source>
        <dbReference type="EMBL" id="SHI70973.1"/>
    </source>
</evidence>
<dbReference type="RefSeq" id="WP_073249196.1">
    <property type="nucleotide sequence ID" value="NZ_FQZQ01000002.1"/>
</dbReference>
<name>A0A1M6DCQ4_9RHOB</name>
<reference evidence="2" key="1">
    <citation type="submission" date="2016-11" db="EMBL/GenBank/DDBJ databases">
        <authorList>
            <person name="Varghese N."/>
            <person name="Submissions S."/>
        </authorList>
    </citation>
    <scope>NUCLEOTIDE SEQUENCE [LARGE SCALE GENOMIC DNA]</scope>
    <source>
        <strain evidence="2">DSM 100564</strain>
    </source>
</reference>
<gene>
    <name evidence="1" type="ORF">SAMN05444000_102287</name>
</gene>
<sequence>MTPEQSQKVEEYVLAMREIPKQDRILLQLTAMEVTIESTTDLFDFEQSVRQLCKKSGGGGA</sequence>
<proteinExistence type="predicted"/>
<accession>A0A1M6DCQ4</accession>
<dbReference type="AlphaFoldDB" id="A0A1M6DCQ4"/>